<dbReference type="AlphaFoldDB" id="A0A4S2L5V8"/>
<feature type="region of interest" description="Disordered" evidence="1">
    <location>
        <begin position="119"/>
        <end position="151"/>
    </location>
</feature>
<dbReference type="SMART" id="SM00670">
    <property type="entry name" value="PINc"/>
    <property type="match status" value="1"/>
</dbReference>
<dbReference type="Pfam" id="PF13638">
    <property type="entry name" value="PIN_4"/>
    <property type="match status" value="1"/>
</dbReference>
<dbReference type="SUPFAM" id="SSF88723">
    <property type="entry name" value="PIN domain-like"/>
    <property type="match status" value="1"/>
</dbReference>
<feature type="compositionally biased region" description="Basic and acidic residues" evidence="1">
    <location>
        <begin position="199"/>
        <end position="223"/>
    </location>
</feature>
<feature type="domain" description="WW" evidence="2">
    <location>
        <begin position="4"/>
        <end position="39"/>
    </location>
</feature>
<reference evidence="3 4" key="1">
    <citation type="journal article" date="2019" name="Philos. Trans. R. Soc. Lond., B, Biol. Sci.">
        <title>Ant behaviour and brain gene expression of defending hosts depend on the ecological success of the intruding social parasite.</title>
        <authorList>
            <person name="Kaur R."/>
            <person name="Stoldt M."/>
            <person name="Jongepier E."/>
            <person name="Feldmeyer B."/>
            <person name="Menzel F."/>
            <person name="Bornberg-Bauer E."/>
            <person name="Foitzik S."/>
        </authorList>
    </citation>
    <scope>NUCLEOTIDE SEQUENCE [LARGE SCALE GENOMIC DNA]</scope>
    <source>
        <tissue evidence="3">Whole body</tissue>
    </source>
</reference>
<organism evidence="3 4">
    <name type="scientific">Temnothorax longispinosus</name>
    <dbReference type="NCBI Taxonomy" id="300112"/>
    <lineage>
        <taxon>Eukaryota</taxon>
        <taxon>Metazoa</taxon>
        <taxon>Ecdysozoa</taxon>
        <taxon>Arthropoda</taxon>
        <taxon>Hexapoda</taxon>
        <taxon>Insecta</taxon>
        <taxon>Pterygota</taxon>
        <taxon>Neoptera</taxon>
        <taxon>Endopterygota</taxon>
        <taxon>Hymenoptera</taxon>
        <taxon>Apocrita</taxon>
        <taxon>Aculeata</taxon>
        <taxon>Formicoidea</taxon>
        <taxon>Formicidae</taxon>
        <taxon>Myrmicinae</taxon>
        <taxon>Temnothorax</taxon>
    </lineage>
</organism>
<dbReference type="InterPro" id="IPR001202">
    <property type="entry name" value="WW_dom"/>
</dbReference>
<accession>A0A4S2L5V8</accession>
<dbReference type="PANTHER" id="PTHR16161:SF0">
    <property type="entry name" value="TRANSCRIPTIONAL PROTEIN SWT1"/>
    <property type="match status" value="1"/>
</dbReference>
<dbReference type="Proteomes" id="UP000310200">
    <property type="component" value="Unassembled WGS sequence"/>
</dbReference>
<dbReference type="Gene3D" id="2.20.70.10">
    <property type="match status" value="1"/>
</dbReference>
<dbReference type="InterPro" id="IPR052626">
    <property type="entry name" value="SWT1_Regulator"/>
</dbReference>
<dbReference type="InterPro" id="IPR002716">
    <property type="entry name" value="PIN_dom"/>
</dbReference>
<dbReference type="EMBL" id="QBLH01000002">
    <property type="protein sequence ID" value="TGZ58412.1"/>
    <property type="molecule type" value="Genomic_DNA"/>
</dbReference>
<feature type="region of interest" description="Disordered" evidence="1">
    <location>
        <begin position="173"/>
        <end position="250"/>
    </location>
</feature>
<keyword evidence="4" id="KW-1185">Reference proteome</keyword>
<dbReference type="PANTHER" id="PTHR16161">
    <property type="entry name" value="TRANSCRIPTIONAL PROTEIN SWT1"/>
    <property type="match status" value="1"/>
</dbReference>
<feature type="compositionally biased region" description="Low complexity" evidence="1">
    <location>
        <begin position="226"/>
        <end position="238"/>
    </location>
</feature>
<name>A0A4S2L5V8_9HYME</name>
<evidence type="ECO:0000259" key="2">
    <source>
        <dbReference type="PROSITE" id="PS50020"/>
    </source>
</evidence>
<dbReference type="SUPFAM" id="SSF51045">
    <property type="entry name" value="WW domain"/>
    <property type="match status" value="1"/>
</dbReference>
<dbReference type="Gene3D" id="3.40.50.1010">
    <property type="entry name" value="5'-nuclease"/>
    <property type="match status" value="1"/>
</dbReference>
<comment type="caution">
    <text evidence="3">The sequence shown here is derived from an EMBL/GenBank/DDBJ whole genome shotgun (WGS) entry which is preliminary data.</text>
</comment>
<dbReference type="InterPro" id="IPR036020">
    <property type="entry name" value="WW_dom_sf"/>
</dbReference>
<dbReference type="CDD" id="cd18727">
    <property type="entry name" value="PIN_Swt1-like"/>
    <property type="match status" value="1"/>
</dbReference>
<dbReference type="InterPro" id="IPR029060">
    <property type="entry name" value="PIN-like_dom_sf"/>
</dbReference>
<dbReference type="GO" id="GO:0005634">
    <property type="term" value="C:nucleus"/>
    <property type="evidence" value="ECO:0007669"/>
    <property type="project" value="TreeGrafter"/>
</dbReference>
<dbReference type="CDD" id="cd00201">
    <property type="entry name" value="WW"/>
    <property type="match status" value="1"/>
</dbReference>
<dbReference type="PROSITE" id="PS50020">
    <property type="entry name" value="WW_DOMAIN_2"/>
    <property type="match status" value="1"/>
</dbReference>
<sequence>MLKRKLPKDWITVNSKSHPDRVYYFNVKTNKSSWIQPTLDEASKTSLVNECKIHEEEVHRNAMTPERNVEKKEISNRRRSYDKILDTPQMKALKAKVLQRLEARNKSSPSSLEVSYARTVETKRRSFPPRNSFSKLRDDTSVTSRDKNDNEVTFTPQMRVLYERIEQRISNVSSRNKTLKEDAKNNQQSVNIANQKSTKTWEKQEKNTGDRESIAWDKHDIKQRNKNQNVQESSSQNVSREKGGKLFPKKNLAKERMQRIRKNLNIDKEKIQEMCRADLVSKKPSQKFRKGLSSLSDNDNLGSTCFYKNVDVRLKRLHNKILKNAIYERNFTLNDDKSQNQQSNRPVAGNDKVMTKDKLIEQAEREVLYEEMDWEPMKDEEIALEVEVVRTQLDKDNVETDYISKNIVDLTQSDKTESHEKGPLHIVVDTNVFLSNLEIIEKARDATFKNYPRPFIVIPWTVICELDYFKDNKSKHELSLKARKAISFIHDQFSSKHPRIIGQTREQAATNKKEFSLNCPDDEILQCCLQIHQLGKSVVLLSYDKNLCTKAMIYNILALGRNDPLEKIDYLDTSGIMVNNLNDGPVEKSLFNDELRLTDDIFEDAKLIVKNFLSTIITKQMSEIYGEAEWKIYVIIKPPWTAITALKCAIKHWIAAINESFQRRAEYILKELLDAFLHIPVGGRKLQDVEYILEKCSDLVQMVNMDKHCDLMTQTFSTITELKEKCKKCIADINLKKLYDKIGVVENVQEQEMRAEKWFGMQQCRNGIFFYLQLYRSTIDTSICTTLLVQADDSIKYQTLLSLQQNLSTFLPDTERITFDVVPLDIYCCVKLKEEALKTGLRQLQELTSHFCALAAHS</sequence>
<evidence type="ECO:0000313" key="3">
    <source>
        <dbReference type="EMBL" id="TGZ58412.1"/>
    </source>
</evidence>
<evidence type="ECO:0000256" key="1">
    <source>
        <dbReference type="SAM" id="MobiDB-lite"/>
    </source>
</evidence>
<feature type="compositionally biased region" description="Polar residues" evidence="1">
    <location>
        <begin position="185"/>
        <end position="198"/>
    </location>
</feature>
<gene>
    <name evidence="3" type="ORF">DBV15_11446</name>
</gene>
<evidence type="ECO:0000313" key="4">
    <source>
        <dbReference type="Proteomes" id="UP000310200"/>
    </source>
</evidence>
<proteinExistence type="predicted"/>
<dbReference type="STRING" id="300112.A0A4S2L5V8"/>
<protein>
    <recommendedName>
        <fullName evidence="2">WW domain-containing protein</fullName>
    </recommendedName>
</protein>
<feature type="compositionally biased region" description="Basic and acidic residues" evidence="1">
    <location>
        <begin position="135"/>
        <end position="150"/>
    </location>
</feature>